<dbReference type="Pfam" id="PF03992">
    <property type="entry name" value="ABM"/>
    <property type="match status" value="1"/>
</dbReference>
<evidence type="ECO:0000313" key="2">
    <source>
        <dbReference type="EMBL" id="KFB00861.1"/>
    </source>
</evidence>
<dbReference type="SUPFAM" id="SSF54909">
    <property type="entry name" value="Dimeric alpha+beta barrel"/>
    <property type="match status" value="1"/>
</dbReference>
<dbReference type="InterPro" id="IPR011008">
    <property type="entry name" value="Dimeric_a/b-barrel"/>
</dbReference>
<dbReference type="PROSITE" id="PS51725">
    <property type="entry name" value="ABM"/>
    <property type="match status" value="1"/>
</dbReference>
<keyword evidence="2" id="KW-0560">Oxidoreductase</keyword>
<dbReference type="Proteomes" id="UP000028521">
    <property type="component" value="Unassembled WGS sequence"/>
</dbReference>
<dbReference type="OrthoDB" id="1120859at2"/>
<proteinExistence type="predicted"/>
<dbReference type="EMBL" id="JPFK01000007">
    <property type="protein sequence ID" value="KFB00861.1"/>
    <property type="molecule type" value="Genomic_DNA"/>
</dbReference>
<reference evidence="2 3" key="1">
    <citation type="journal article" date="2014" name="Genome Announc.">
        <title>Draft Genome Sequence of the Algicidal Bacterium Mangrovimonas yunxiaonensis Strain LY01.</title>
        <authorList>
            <person name="Li Y."/>
            <person name="Zhu H."/>
            <person name="Li C."/>
            <person name="Zhang H."/>
            <person name="Chen Z."/>
            <person name="Zheng W."/>
            <person name="Xu H."/>
            <person name="Zheng T."/>
        </authorList>
    </citation>
    <scope>NUCLEOTIDE SEQUENCE [LARGE SCALE GENOMIC DNA]</scope>
    <source>
        <strain evidence="2 3">LY01</strain>
    </source>
</reference>
<keyword evidence="3" id="KW-1185">Reference proteome</keyword>
<sequence length="98" mass="11827">MLVRIVKMGFDPLKTDTFLANFEAVKQHIRDFEGCMFLELYRDKQYPHIFFTYSYWKSEADLERYRHSALFKSVWAKTKPLFNTKPEAWSVDKLHSLK</sequence>
<dbReference type="STRING" id="1197477.IA57_10455"/>
<name>A0A084TJH5_9FLAO</name>
<dbReference type="RefSeq" id="WP_036122796.1">
    <property type="nucleotide sequence ID" value="NZ_BMET01000004.1"/>
</dbReference>
<dbReference type="Gene3D" id="3.30.70.100">
    <property type="match status" value="1"/>
</dbReference>
<dbReference type="GO" id="GO:0004497">
    <property type="term" value="F:monooxygenase activity"/>
    <property type="evidence" value="ECO:0007669"/>
    <property type="project" value="UniProtKB-KW"/>
</dbReference>
<reference evidence="3" key="2">
    <citation type="submission" date="2014-07" db="EMBL/GenBank/DDBJ databases">
        <title>Genome sequence of Mangrovimonas yunxiaonensis.</title>
        <authorList>
            <person name="Li Y."/>
            <person name="Zheng T."/>
        </authorList>
    </citation>
    <scope>NUCLEOTIDE SEQUENCE [LARGE SCALE GENOMIC DNA]</scope>
    <source>
        <strain evidence="3">LY01</strain>
    </source>
</reference>
<dbReference type="InterPro" id="IPR007138">
    <property type="entry name" value="ABM_dom"/>
</dbReference>
<evidence type="ECO:0000313" key="3">
    <source>
        <dbReference type="Proteomes" id="UP000028521"/>
    </source>
</evidence>
<comment type="caution">
    <text evidence="2">The sequence shown here is derived from an EMBL/GenBank/DDBJ whole genome shotgun (WGS) entry which is preliminary data.</text>
</comment>
<protein>
    <submittedName>
        <fullName evidence="2">Antibiotic biosynthesis monooxygenase</fullName>
    </submittedName>
</protein>
<evidence type="ECO:0000259" key="1">
    <source>
        <dbReference type="PROSITE" id="PS51725"/>
    </source>
</evidence>
<keyword evidence="2" id="KW-0503">Monooxygenase</keyword>
<gene>
    <name evidence="2" type="ORF">IA57_10455</name>
</gene>
<feature type="domain" description="ABM" evidence="1">
    <location>
        <begin position="2"/>
        <end position="91"/>
    </location>
</feature>
<dbReference type="eggNOG" id="COG1359">
    <property type="taxonomic scope" value="Bacteria"/>
</dbReference>
<dbReference type="AlphaFoldDB" id="A0A084TJH5"/>
<accession>A0A084TJH5</accession>
<organism evidence="2 3">
    <name type="scientific">Mangrovimonas yunxiaonensis</name>
    <dbReference type="NCBI Taxonomy" id="1197477"/>
    <lineage>
        <taxon>Bacteria</taxon>
        <taxon>Pseudomonadati</taxon>
        <taxon>Bacteroidota</taxon>
        <taxon>Flavobacteriia</taxon>
        <taxon>Flavobacteriales</taxon>
        <taxon>Flavobacteriaceae</taxon>
        <taxon>Mangrovimonas</taxon>
    </lineage>
</organism>